<dbReference type="Proteomes" id="UP000027982">
    <property type="component" value="Chromosome"/>
</dbReference>
<feature type="binding site" evidence="6">
    <location>
        <position position="401"/>
    </location>
    <ligand>
        <name>Mg(2+)</name>
        <dbReference type="ChEBI" id="CHEBI:18420"/>
    </ligand>
</feature>
<dbReference type="AlphaFoldDB" id="A0A068NW01"/>
<dbReference type="Pfam" id="PF17941">
    <property type="entry name" value="PP_kinase_C_1"/>
    <property type="match status" value="1"/>
</dbReference>
<evidence type="ECO:0000256" key="5">
    <source>
        <dbReference type="ARBA" id="ARBA00022840"/>
    </source>
</evidence>
<evidence type="ECO:0000256" key="1">
    <source>
        <dbReference type="ARBA" id="ARBA00022553"/>
    </source>
</evidence>
<dbReference type="RefSeq" id="WP_025228412.1">
    <property type="nucleotide sequence ID" value="NZ_CP007139.1"/>
</dbReference>
<dbReference type="InterPro" id="IPR041108">
    <property type="entry name" value="PP_kinase_C_1"/>
</dbReference>
<proteinExistence type="inferred from homology"/>
<organism evidence="12 13">
    <name type="scientific">Fimbriimonas ginsengisoli Gsoil 348</name>
    <dbReference type="NCBI Taxonomy" id="661478"/>
    <lineage>
        <taxon>Bacteria</taxon>
        <taxon>Bacillati</taxon>
        <taxon>Armatimonadota</taxon>
        <taxon>Fimbriimonadia</taxon>
        <taxon>Fimbriimonadales</taxon>
        <taxon>Fimbriimonadaceae</taxon>
        <taxon>Fimbriimonas</taxon>
    </lineage>
</organism>
<dbReference type="EMBL" id="CP007139">
    <property type="protein sequence ID" value="AIE87703.1"/>
    <property type="molecule type" value="Genomic_DNA"/>
</dbReference>
<dbReference type="HOGENOM" id="CLU_009678_5_0_0"/>
<dbReference type="CDD" id="cd09168">
    <property type="entry name" value="PLDc_PaPPK1_C2_like"/>
    <property type="match status" value="1"/>
</dbReference>
<dbReference type="Gene3D" id="1.20.58.310">
    <property type="entry name" value="Polyphosphate kinase N-terminal domain"/>
    <property type="match status" value="1"/>
</dbReference>
<dbReference type="Pfam" id="PF13089">
    <property type="entry name" value="PP_kinase_N"/>
    <property type="match status" value="1"/>
</dbReference>
<evidence type="ECO:0000259" key="11">
    <source>
        <dbReference type="Pfam" id="PF17941"/>
    </source>
</evidence>
<dbReference type="GO" id="GO:0009358">
    <property type="term" value="C:polyphosphate kinase complex"/>
    <property type="evidence" value="ECO:0007669"/>
    <property type="project" value="InterPro"/>
</dbReference>
<dbReference type="NCBIfam" id="NF003918">
    <property type="entry name" value="PRK05443.1-2"/>
    <property type="match status" value="1"/>
</dbReference>
<dbReference type="InterPro" id="IPR036830">
    <property type="entry name" value="PP_kinase_middle_dom_sf"/>
</dbReference>
<dbReference type="PANTHER" id="PTHR30218:SF0">
    <property type="entry name" value="POLYPHOSPHATE KINASE"/>
    <property type="match status" value="1"/>
</dbReference>
<keyword evidence="2 6" id="KW-0808">Transferase</keyword>
<evidence type="ECO:0000256" key="6">
    <source>
        <dbReference type="HAMAP-Rule" id="MF_00347"/>
    </source>
</evidence>
<comment type="function">
    <text evidence="6 7">Catalyzes the reversible transfer of the terminal phosphate of ATP to form a long-chain polyphosphate (polyP).</text>
</comment>
<feature type="binding site" evidence="6">
    <location>
        <position position="371"/>
    </location>
    <ligand>
        <name>Mg(2+)</name>
        <dbReference type="ChEBI" id="CHEBI:18420"/>
    </ligand>
</feature>
<dbReference type="CDD" id="cd09165">
    <property type="entry name" value="PLDc_PaPPK1_C1_like"/>
    <property type="match status" value="1"/>
</dbReference>
<dbReference type="PANTHER" id="PTHR30218">
    <property type="entry name" value="POLYPHOSPHATE KINASE"/>
    <property type="match status" value="1"/>
</dbReference>
<dbReference type="NCBIfam" id="NF003921">
    <property type="entry name" value="PRK05443.2-2"/>
    <property type="match status" value="1"/>
</dbReference>
<dbReference type="SUPFAM" id="SSF56024">
    <property type="entry name" value="Phospholipase D/nuclease"/>
    <property type="match status" value="2"/>
</dbReference>
<feature type="active site" description="Phosphohistidine intermediate" evidence="6">
    <location>
        <position position="431"/>
    </location>
</feature>
<evidence type="ECO:0000259" key="8">
    <source>
        <dbReference type="Pfam" id="PF02503"/>
    </source>
</evidence>
<evidence type="ECO:0000256" key="4">
    <source>
        <dbReference type="ARBA" id="ARBA00022777"/>
    </source>
</evidence>
<keyword evidence="5 6" id="KW-0067">ATP-binding</keyword>
<name>A0A068NW01_FIMGI</name>
<dbReference type="STRING" id="661478.OP10G_4335"/>
<keyword evidence="4 6" id="KW-0418">Kinase</keyword>
<feature type="domain" description="Polyphosphate kinase C-terminal" evidence="11">
    <location>
        <begin position="328"/>
        <end position="492"/>
    </location>
</feature>
<protein>
    <recommendedName>
        <fullName evidence="6 7">Polyphosphate kinase</fullName>
        <ecNumber evidence="6 7">2.7.4.1</ecNumber>
    </recommendedName>
    <alternativeName>
        <fullName evidence="6">ATP-polyphosphate phosphotransferase</fullName>
    </alternativeName>
    <alternativeName>
        <fullName evidence="6">Polyphosphoric acid kinase</fullName>
    </alternativeName>
</protein>
<dbReference type="SUPFAM" id="SSF143724">
    <property type="entry name" value="PHP14-like"/>
    <property type="match status" value="1"/>
</dbReference>
<dbReference type="SUPFAM" id="SSF140356">
    <property type="entry name" value="PPK N-terminal domain-like"/>
    <property type="match status" value="1"/>
</dbReference>
<comment type="catalytic activity">
    <reaction evidence="6 7">
        <text>[phosphate](n) + ATP = [phosphate](n+1) + ADP</text>
        <dbReference type="Rhea" id="RHEA:19573"/>
        <dbReference type="Rhea" id="RHEA-COMP:9859"/>
        <dbReference type="Rhea" id="RHEA-COMP:14280"/>
        <dbReference type="ChEBI" id="CHEBI:16838"/>
        <dbReference type="ChEBI" id="CHEBI:30616"/>
        <dbReference type="ChEBI" id="CHEBI:456216"/>
        <dbReference type="EC" id="2.7.4.1"/>
    </reaction>
</comment>
<dbReference type="HAMAP" id="MF_00347">
    <property type="entry name" value="Polyphosphate_kinase"/>
    <property type="match status" value="1"/>
</dbReference>
<keyword evidence="1 6" id="KW-0597">Phosphoprotein</keyword>
<dbReference type="eggNOG" id="COG0855">
    <property type="taxonomic scope" value="Bacteria"/>
</dbReference>
<dbReference type="InterPro" id="IPR036832">
    <property type="entry name" value="PPK_N_dom_sf"/>
</dbReference>
<comment type="cofactor">
    <cofactor evidence="6">
        <name>Mg(2+)</name>
        <dbReference type="ChEBI" id="CHEBI:18420"/>
    </cofactor>
</comment>
<dbReference type="KEGG" id="fgi:OP10G_4335"/>
<dbReference type="Gene3D" id="3.30.870.10">
    <property type="entry name" value="Endonuclease Chain A"/>
    <property type="match status" value="2"/>
</dbReference>
<evidence type="ECO:0000256" key="3">
    <source>
        <dbReference type="ARBA" id="ARBA00022741"/>
    </source>
</evidence>
<dbReference type="InterPro" id="IPR024953">
    <property type="entry name" value="PP_kinase_middle"/>
</dbReference>
<feature type="binding site" evidence="6">
    <location>
        <position position="49"/>
    </location>
    <ligand>
        <name>ATP</name>
        <dbReference type="ChEBI" id="CHEBI:30616"/>
    </ligand>
</feature>
<dbReference type="GO" id="GO:0046872">
    <property type="term" value="F:metal ion binding"/>
    <property type="evidence" value="ECO:0007669"/>
    <property type="project" value="UniProtKB-KW"/>
</dbReference>
<comment type="PTM">
    <text evidence="6 7">An intermediate of this reaction is the autophosphorylated ppk in which a phosphate is covalently linked to a histidine residue through a N-P bond.</text>
</comment>
<feature type="binding site" evidence="6">
    <location>
        <position position="464"/>
    </location>
    <ligand>
        <name>ATP</name>
        <dbReference type="ChEBI" id="CHEBI:30616"/>
    </ligand>
</feature>
<dbReference type="Pfam" id="PF13090">
    <property type="entry name" value="PP_kinase_C"/>
    <property type="match status" value="1"/>
</dbReference>
<feature type="domain" description="Polyphosphate kinase N-terminal" evidence="9">
    <location>
        <begin position="11"/>
        <end position="116"/>
    </location>
</feature>
<dbReference type="InterPro" id="IPR025200">
    <property type="entry name" value="PPK_C_dom2"/>
</dbReference>
<dbReference type="Pfam" id="PF02503">
    <property type="entry name" value="PP_kinase"/>
    <property type="match status" value="1"/>
</dbReference>
<dbReference type="GO" id="GO:0006799">
    <property type="term" value="P:polyphosphate biosynthetic process"/>
    <property type="evidence" value="ECO:0007669"/>
    <property type="project" value="UniProtKB-UniRule"/>
</dbReference>
<evidence type="ECO:0000313" key="13">
    <source>
        <dbReference type="Proteomes" id="UP000027982"/>
    </source>
</evidence>
<keyword evidence="6" id="KW-0460">Magnesium</keyword>
<dbReference type="InterPro" id="IPR003414">
    <property type="entry name" value="PP_kinase"/>
</dbReference>
<evidence type="ECO:0000259" key="9">
    <source>
        <dbReference type="Pfam" id="PF13089"/>
    </source>
</evidence>
<feature type="domain" description="Polyphosphate kinase C-terminal" evidence="10">
    <location>
        <begin position="499"/>
        <end position="669"/>
    </location>
</feature>
<evidence type="ECO:0000256" key="2">
    <source>
        <dbReference type="ARBA" id="ARBA00022679"/>
    </source>
</evidence>
<dbReference type="GO" id="GO:0005524">
    <property type="term" value="F:ATP binding"/>
    <property type="evidence" value="ECO:0007669"/>
    <property type="project" value="UniProtKB-KW"/>
</dbReference>
<evidence type="ECO:0000259" key="10">
    <source>
        <dbReference type="Pfam" id="PF13090"/>
    </source>
</evidence>
<dbReference type="GO" id="GO:0008976">
    <property type="term" value="F:polyphosphate kinase activity"/>
    <property type="evidence" value="ECO:0007669"/>
    <property type="project" value="UniProtKB-UniRule"/>
</dbReference>
<gene>
    <name evidence="6" type="primary">ppk</name>
    <name evidence="12" type="ORF">OP10G_4335</name>
</gene>
<reference evidence="12 13" key="1">
    <citation type="journal article" date="2014" name="PLoS ONE">
        <title>The first complete genome sequence of the class fimbriimonadia in the phylum armatimonadetes.</title>
        <authorList>
            <person name="Hu Z.Y."/>
            <person name="Wang Y.Z."/>
            <person name="Im W.T."/>
            <person name="Wang S.Y."/>
            <person name="Zhao G.P."/>
            <person name="Zheng H.J."/>
            <person name="Quan Z.X."/>
        </authorList>
    </citation>
    <scope>NUCLEOTIDE SEQUENCE [LARGE SCALE GENOMIC DNA]</scope>
    <source>
        <strain evidence="12">Gsoil 348</strain>
    </source>
</reference>
<evidence type="ECO:0000313" key="12">
    <source>
        <dbReference type="EMBL" id="AIE87703.1"/>
    </source>
</evidence>
<dbReference type="NCBIfam" id="TIGR03705">
    <property type="entry name" value="poly_P_kin"/>
    <property type="match status" value="1"/>
</dbReference>
<dbReference type="NCBIfam" id="NF003917">
    <property type="entry name" value="PRK05443.1-1"/>
    <property type="match status" value="1"/>
</dbReference>
<keyword evidence="6" id="KW-0479">Metal-binding</keyword>
<evidence type="ECO:0000256" key="7">
    <source>
        <dbReference type="RuleBase" id="RU003800"/>
    </source>
</evidence>
<keyword evidence="13" id="KW-1185">Reference proteome</keyword>
<sequence>MRPTEEKSTRYLNRELSWLEFNRRVLEEAVNPANPLLERVRFLAIFESNLDEFYMVRVSGLIEQFESGVLEVSPDGLTPTEQLLAISRGAGPLRRRAANVYLEQLQPQFDRHGIAIRTYAELTDKQREELHEYFHREVFPLCTPLILHPAPSVPFISNRSLNLAVEVSDGASDVRLARVKVPDGTPRLVRLSKRKFEFVLLEEIIANNLQSLFPGVEILGAHLFRVIRDADVEIRQLEAADLIAVIEETLRLRRFGDPVLLQHQPTLPDHVRKTLMTLLRLDDEDVFSVDGPLGLESFHELTKIDKPSLRFPPHLPYVAEPLANFKTLFETIAATDVLVHHPYDAFRPVEEFVASADKDSAVVGVKQTLYRVGSESPIVESLLDAAEEGKQVAAMVELKARFDESNNLVWARALERAGVHVTYGFQEMKTHCKLCLVVRREKDGMRQYAHIGTGNYNPSTARLYTDLGLFTCDPALTQDISELFNYLTGFSKQTHYRKLLVAPLNLREGILDRIRREAKLKREGRIFLKLNALVDPEVIEALYDASAAGVKIDLIVRGTCCIRPGVVGMSETVRVVSIVGRFLEHSRVYYFENGGKPDVLIGSADCMRRNLDRRIEVLAPVESRPLIDLIRERILTPCLQDNVRAWELDSSGHYHRIVPKKREPRFDSQAWFMEHPATKEQFGRV</sequence>
<keyword evidence="3 6" id="KW-0547">Nucleotide-binding</keyword>
<feature type="binding site" evidence="6">
    <location>
        <position position="557"/>
    </location>
    <ligand>
        <name>ATP</name>
        <dbReference type="ChEBI" id="CHEBI:30616"/>
    </ligand>
</feature>
<dbReference type="EC" id="2.7.4.1" evidence="6 7"/>
<feature type="binding site" evidence="6">
    <location>
        <position position="585"/>
    </location>
    <ligand>
        <name>ATP</name>
        <dbReference type="ChEBI" id="CHEBI:30616"/>
    </ligand>
</feature>
<dbReference type="InterPro" id="IPR025198">
    <property type="entry name" value="PPK_N_dom"/>
</dbReference>
<dbReference type="PIRSF" id="PIRSF015589">
    <property type="entry name" value="PP_kinase"/>
    <property type="match status" value="1"/>
</dbReference>
<feature type="domain" description="Polyphosphate kinase middle" evidence="8">
    <location>
        <begin position="125"/>
        <end position="301"/>
    </location>
</feature>
<comment type="similarity">
    <text evidence="6 7">Belongs to the polyphosphate kinase 1 (PPK1) family.</text>
</comment>
<dbReference type="Gene3D" id="3.30.1840.10">
    <property type="entry name" value="Polyphosphate kinase middle domain"/>
    <property type="match status" value="1"/>
</dbReference>
<accession>A0A068NW01</accession>